<keyword evidence="1" id="KW-0472">Membrane</keyword>
<dbReference type="RefSeq" id="WP_235225170.1">
    <property type="nucleotide sequence ID" value="NZ_JAKGAQ010000002.1"/>
</dbReference>
<keyword evidence="1" id="KW-0812">Transmembrane</keyword>
<dbReference type="EMBL" id="JAKGAQ010000002">
    <property type="protein sequence ID" value="MCF2871049.1"/>
    <property type="molecule type" value="Genomic_DNA"/>
</dbReference>
<gene>
    <name evidence="2" type="ORF">L0664_08220</name>
</gene>
<keyword evidence="1" id="KW-1133">Transmembrane helix</keyword>
<feature type="transmembrane region" description="Helical" evidence="1">
    <location>
        <begin position="21"/>
        <end position="40"/>
    </location>
</feature>
<comment type="caution">
    <text evidence="2">The sequence shown here is derived from an EMBL/GenBank/DDBJ whole genome shotgun (WGS) entry which is preliminary data.</text>
</comment>
<reference evidence="2 3" key="1">
    <citation type="submission" date="2022-01" db="EMBL/GenBank/DDBJ databases">
        <title>Octadecabacter sp. nov., isolated from a marine alga.</title>
        <authorList>
            <person name="Jin M.S."/>
            <person name="Kim H.M."/>
            <person name="Han D.M."/>
            <person name="Jung J.J."/>
            <person name="Jeon C.O."/>
        </authorList>
    </citation>
    <scope>NUCLEOTIDE SEQUENCE [LARGE SCALE GENOMIC DNA]</scope>
    <source>
        <strain evidence="2 3">G9-8</strain>
    </source>
</reference>
<keyword evidence="3" id="KW-1185">Reference proteome</keyword>
<feature type="transmembrane region" description="Helical" evidence="1">
    <location>
        <begin position="46"/>
        <end position="66"/>
    </location>
</feature>
<evidence type="ECO:0000313" key="3">
    <source>
        <dbReference type="Proteomes" id="UP001200557"/>
    </source>
</evidence>
<name>A0ABS9CXC7_9RHOB</name>
<evidence type="ECO:0000256" key="1">
    <source>
        <dbReference type="SAM" id="Phobius"/>
    </source>
</evidence>
<protein>
    <recommendedName>
        <fullName evidence="4">DUF2244 domain-containing protein</fullName>
    </recommendedName>
</protein>
<proteinExistence type="predicted"/>
<dbReference type="Proteomes" id="UP001200557">
    <property type="component" value="Unassembled WGS sequence"/>
</dbReference>
<evidence type="ECO:0008006" key="4">
    <source>
        <dbReference type="Google" id="ProtNLM"/>
    </source>
</evidence>
<evidence type="ECO:0000313" key="2">
    <source>
        <dbReference type="EMBL" id="MCF2871049.1"/>
    </source>
</evidence>
<accession>A0ABS9CXC7</accession>
<organism evidence="2 3">
    <name type="scientific">Octadecabacter dasysiphoniae</name>
    <dbReference type="NCBI Taxonomy" id="2909341"/>
    <lineage>
        <taxon>Bacteria</taxon>
        <taxon>Pseudomonadati</taxon>
        <taxon>Pseudomonadota</taxon>
        <taxon>Alphaproteobacteria</taxon>
        <taxon>Rhodobacterales</taxon>
        <taxon>Roseobacteraceae</taxon>
        <taxon>Octadecabacter</taxon>
    </lineage>
</organism>
<sequence>MKITHDTSDLLVLRFTRWKEPLFYAVFSLVFLGAAAALVYVVDVPIWMLIAWLGASAAWSVPMALLRVEKSMLVLNATTRQAELRHRDIWGLHRHVWPLDEVQSTRITRAYGSKGPATTDPKREITLYVREGMDEGRHKLAKRAMNARDALAASARVSDWMRDWRASLDSQQPKP</sequence>